<keyword evidence="4" id="KW-1185">Reference proteome</keyword>
<feature type="domain" description="SAM" evidence="2">
    <location>
        <begin position="19"/>
        <end position="63"/>
    </location>
</feature>
<evidence type="ECO:0000313" key="4">
    <source>
        <dbReference type="Proteomes" id="UP001327560"/>
    </source>
</evidence>
<accession>A0AAQ3Q056</accession>
<evidence type="ECO:0000313" key="3">
    <source>
        <dbReference type="EMBL" id="WOK91612.1"/>
    </source>
</evidence>
<evidence type="ECO:0000259" key="2">
    <source>
        <dbReference type="Pfam" id="PF07647"/>
    </source>
</evidence>
<dbReference type="PANTHER" id="PTHR33915">
    <property type="entry name" value="OSJNBA0033G05.11 PROTEIN"/>
    <property type="match status" value="1"/>
</dbReference>
<feature type="compositionally biased region" description="Polar residues" evidence="1">
    <location>
        <begin position="149"/>
        <end position="158"/>
    </location>
</feature>
<name>A0AAQ3Q056_9LILI</name>
<sequence>MDWYSWLSKSGLDPVLVYEYSILFSDNELEEDDTNHFDHEFLQSMGIAIAKHRLEILKLAKKHKSKPPPRPVARLLAVIERTKKSVTSWRARSFINRDNSAVAVVARHGETGVRVASRGAAMLRRNKKLLQIKQGGLLLTDGRAGVTVASSPARTSRGGSPVRRYKDGENSAEKIRWDSMFQDLKPT</sequence>
<evidence type="ECO:0000256" key="1">
    <source>
        <dbReference type="SAM" id="MobiDB-lite"/>
    </source>
</evidence>
<dbReference type="CDD" id="cd09487">
    <property type="entry name" value="SAM_superfamily"/>
    <property type="match status" value="1"/>
</dbReference>
<dbReference type="Proteomes" id="UP001327560">
    <property type="component" value="Chromosome 1"/>
</dbReference>
<dbReference type="InterPro" id="IPR001660">
    <property type="entry name" value="SAM"/>
</dbReference>
<dbReference type="InterPro" id="IPR013761">
    <property type="entry name" value="SAM/pointed_sf"/>
</dbReference>
<dbReference type="EMBL" id="CP136890">
    <property type="protein sequence ID" value="WOK91612.1"/>
    <property type="molecule type" value="Genomic_DNA"/>
</dbReference>
<feature type="region of interest" description="Disordered" evidence="1">
    <location>
        <begin position="149"/>
        <end position="170"/>
    </location>
</feature>
<protein>
    <recommendedName>
        <fullName evidence="2">SAM domain-containing protein</fullName>
    </recommendedName>
</protein>
<reference evidence="3 4" key="1">
    <citation type="submission" date="2023-10" db="EMBL/GenBank/DDBJ databases">
        <title>Chromosome-scale genome assembly provides insights into flower coloration mechanisms of Canna indica.</title>
        <authorList>
            <person name="Li C."/>
        </authorList>
    </citation>
    <scope>NUCLEOTIDE SEQUENCE [LARGE SCALE GENOMIC DNA]</scope>
    <source>
        <tissue evidence="3">Flower</tissue>
    </source>
</reference>
<dbReference type="AlphaFoldDB" id="A0AAQ3Q056"/>
<dbReference type="PANTHER" id="PTHR33915:SF1">
    <property type="entry name" value="OS04G0644100 PROTEIN"/>
    <property type="match status" value="1"/>
</dbReference>
<organism evidence="3 4">
    <name type="scientific">Canna indica</name>
    <name type="common">Indian-shot</name>
    <dbReference type="NCBI Taxonomy" id="4628"/>
    <lineage>
        <taxon>Eukaryota</taxon>
        <taxon>Viridiplantae</taxon>
        <taxon>Streptophyta</taxon>
        <taxon>Embryophyta</taxon>
        <taxon>Tracheophyta</taxon>
        <taxon>Spermatophyta</taxon>
        <taxon>Magnoliopsida</taxon>
        <taxon>Liliopsida</taxon>
        <taxon>Zingiberales</taxon>
        <taxon>Cannaceae</taxon>
        <taxon>Canna</taxon>
    </lineage>
</organism>
<gene>
    <name evidence="3" type="ORF">Cni_G00303</name>
</gene>
<proteinExistence type="predicted"/>
<dbReference type="SUPFAM" id="SSF47769">
    <property type="entry name" value="SAM/Pointed domain"/>
    <property type="match status" value="1"/>
</dbReference>
<dbReference type="Pfam" id="PF07647">
    <property type="entry name" value="SAM_2"/>
    <property type="match status" value="1"/>
</dbReference>
<dbReference type="Gene3D" id="1.10.150.50">
    <property type="entry name" value="Transcription Factor, Ets-1"/>
    <property type="match status" value="1"/>
</dbReference>